<dbReference type="InterPro" id="IPR050266">
    <property type="entry name" value="AB_hydrolase_sf"/>
</dbReference>
<feature type="signal peptide" evidence="1">
    <location>
        <begin position="1"/>
        <end position="22"/>
    </location>
</feature>
<comment type="caution">
    <text evidence="3">The sequence shown here is derived from an EMBL/GenBank/DDBJ whole genome shotgun (WGS) entry which is preliminary data.</text>
</comment>
<dbReference type="Gene3D" id="3.40.50.1820">
    <property type="entry name" value="alpha/beta hydrolase"/>
    <property type="match status" value="1"/>
</dbReference>
<dbReference type="InterPro" id="IPR029058">
    <property type="entry name" value="AB_hydrolase_fold"/>
</dbReference>
<dbReference type="PANTHER" id="PTHR43798">
    <property type="entry name" value="MONOACYLGLYCEROL LIPASE"/>
    <property type="match status" value="1"/>
</dbReference>
<name>A0A3R7IEH0_9EURO</name>
<organism evidence="3 4">
    <name type="scientific">Aspergillus turcosus</name>
    <dbReference type="NCBI Taxonomy" id="1245748"/>
    <lineage>
        <taxon>Eukaryota</taxon>
        <taxon>Fungi</taxon>
        <taxon>Dikarya</taxon>
        <taxon>Ascomycota</taxon>
        <taxon>Pezizomycotina</taxon>
        <taxon>Eurotiomycetes</taxon>
        <taxon>Eurotiomycetidae</taxon>
        <taxon>Eurotiales</taxon>
        <taxon>Aspergillaceae</taxon>
        <taxon>Aspergillus</taxon>
        <taxon>Aspergillus subgen. Fumigati</taxon>
    </lineage>
</organism>
<feature type="domain" description="AB hydrolase-1" evidence="2">
    <location>
        <begin position="126"/>
        <end position="381"/>
    </location>
</feature>
<dbReference type="SUPFAM" id="SSF53474">
    <property type="entry name" value="alpha/beta-Hydrolases"/>
    <property type="match status" value="1"/>
</dbReference>
<dbReference type="OrthoDB" id="190201at2759"/>
<dbReference type="EMBL" id="NIDN02000373">
    <property type="protein sequence ID" value="RLL93177.1"/>
    <property type="molecule type" value="Genomic_DNA"/>
</dbReference>
<evidence type="ECO:0000313" key="3">
    <source>
        <dbReference type="EMBL" id="RLL93177.1"/>
    </source>
</evidence>
<evidence type="ECO:0000259" key="2">
    <source>
        <dbReference type="Pfam" id="PF12697"/>
    </source>
</evidence>
<dbReference type="AlphaFoldDB" id="A0A3R7IEH0"/>
<dbReference type="PANTHER" id="PTHR43798:SF33">
    <property type="entry name" value="HYDROLASE, PUTATIVE (AFU_ORTHOLOGUE AFUA_2G14860)-RELATED"/>
    <property type="match status" value="1"/>
</dbReference>
<evidence type="ECO:0000313" key="4">
    <source>
        <dbReference type="Proteomes" id="UP000215289"/>
    </source>
</evidence>
<protein>
    <recommendedName>
        <fullName evidence="2">AB hydrolase-1 domain-containing protein</fullName>
    </recommendedName>
</protein>
<proteinExistence type="predicted"/>
<gene>
    <name evidence="3" type="ORF">CFD26_101329</name>
</gene>
<accession>A0A3R7IEH0</accession>
<sequence>MIITPITAILGLAIAIAVKVTAIDIDTSGFLSPRLSYSVGGHAVCVNGIVPVHVSGASNVQLNLPSSTNRTEATQLLLDLFTVNSTIVAQVSGPERQISQQFNISSRLCYPRHSATGHEYSTVQFLTHGIGFGQNYWDFAAPSNSYIDFAAQAGQVTFSYDRLGVGESSHPDPIQIVQGPAQVSIAHALVGLLRDGELSATKFSHVIGVGHSYGSAITTTVADTYPFDFDALVLTGFGNNATGAPQFWAAQNLIPASTDLSQRFVGLEDGYLVASTIYGVQYAFFHFPGFEIPILSLAFANRQTTTWGEQFTMGTLEHPAESYTGPVFVVNGEQDLVFCQGNCNFPSNIALRTLRNVFPAADATRSGAFLLPNSGHGLNLHVNAPLAFEKIQSFILDLDLD</sequence>
<dbReference type="GO" id="GO:0016020">
    <property type="term" value="C:membrane"/>
    <property type="evidence" value="ECO:0007669"/>
    <property type="project" value="TreeGrafter"/>
</dbReference>
<dbReference type="Proteomes" id="UP000215289">
    <property type="component" value="Unassembled WGS sequence"/>
</dbReference>
<evidence type="ECO:0000256" key="1">
    <source>
        <dbReference type="SAM" id="SignalP"/>
    </source>
</evidence>
<dbReference type="STRING" id="1245748.A0A3R7IEH0"/>
<dbReference type="InterPro" id="IPR000073">
    <property type="entry name" value="AB_hydrolase_1"/>
</dbReference>
<keyword evidence="1" id="KW-0732">Signal</keyword>
<reference evidence="3 4" key="1">
    <citation type="submission" date="2018-08" db="EMBL/GenBank/DDBJ databases">
        <title>Draft genome sequences of two Aspergillus turcosus clinical strains isolated from bronchoalveolar lavage fluid: one azole-susceptible and the other azole-resistant.</title>
        <authorList>
            <person name="Parent-Michaud M."/>
            <person name="Dufresne P.J."/>
            <person name="Fournier E."/>
            <person name="Martineau C."/>
            <person name="Moreira S."/>
            <person name="Perkins V."/>
            <person name="De Repentigny L."/>
            <person name="Dufresne S.F."/>
        </authorList>
    </citation>
    <scope>NUCLEOTIDE SEQUENCE [LARGE SCALE GENOMIC DNA]</scope>
    <source>
        <strain evidence="3">HMR AF 1038</strain>
    </source>
</reference>
<keyword evidence="4" id="KW-1185">Reference proteome</keyword>
<dbReference type="Pfam" id="PF12697">
    <property type="entry name" value="Abhydrolase_6"/>
    <property type="match status" value="1"/>
</dbReference>
<feature type="chain" id="PRO_5018768806" description="AB hydrolase-1 domain-containing protein" evidence="1">
    <location>
        <begin position="23"/>
        <end position="401"/>
    </location>
</feature>